<dbReference type="Gene3D" id="3.20.80.10">
    <property type="entry name" value="Regulatory factor, effector binding domain"/>
    <property type="match status" value="1"/>
</dbReference>
<evidence type="ECO:0000313" key="3">
    <source>
        <dbReference type="EMBL" id="KAL1561738.1"/>
    </source>
</evidence>
<sequence length="189" mass="21248">MSTKTLCLLFIFSCIVVQECKGREARGYGGNGPPVQCNRVDCPSSTVIHSEKEFEIRQYKPAIWVTAPSVVQSSIQAGVDKGGEVLYNYFFEENNGFVDITGSDRGPGGIPDPLDADVVQVTLPKSRYAAVRRVDGEVIDNLVLSHVDILRNDLKRTSYKFATDPRQFTYVMYDQRNWAQGYEVLIWLN</sequence>
<organism evidence="3 4">
    <name type="scientific">Salvia divinorum</name>
    <name type="common">Maria pastora</name>
    <name type="synonym">Diviner's sage</name>
    <dbReference type="NCBI Taxonomy" id="28513"/>
    <lineage>
        <taxon>Eukaryota</taxon>
        <taxon>Viridiplantae</taxon>
        <taxon>Streptophyta</taxon>
        <taxon>Embryophyta</taxon>
        <taxon>Tracheophyta</taxon>
        <taxon>Spermatophyta</taxon>
        <taxon>Magnoliopsida</taxon>
        <taxon>eudicotyledons</taxon>
        <taxon>Gunneridae</taxon>
        <taxon>Pentapetalae</taxon>
        <taxon>asterids</taxon>
        <taxon>lamiids</taxon>
        <taxon>Lamiales</taxon>
        <taxon>Lamiaceae</taxon>
        <taxon>Nepetoideae</taxon>
        <taxon>Mentheae</taxon>
        <taxon>Salviinae</taxon>
        <taxon>Salvia</taxon>
        <taxon>Salvia subgen. Calosphace</taxon>
    </lineage>
</organism>
<keyword evidence="4" id="KW-1185">Reference proteome</keyword>
<feature type="chain" id="PRO_5044752353" evidence="2">
    <location>
        <begin position="23"/>
        <end position="189"/>
    </location>
</feature>
<gene>
    <name evidence="3" type="ORF">AAHA92_04403</name>
</gene>
<dbReference type="PANTHER" id="PTHR11220:SF59">
    <property type="entry name" value="HEME-BINDING PROTEIN 2-LIKE"/>
    <property type="match status" value="1"/>
</dbReference>
<feature type="signal peptide" evidence="2">
    <location>
        <begin position="1"/>
        <end position="22"/>
    </location>
</feature>
<dbReference type="AlphaFoldDB" id="A0ABD1I1L4"/>
<accession>A0ABD1I1L4</accession>
<dbReference type="InterPro" id="IPR011256">
    <property type="entry name" value="Reg_factor_effector_dom_sf"/>
</dbReference>
<comment type="similarity">
    <text evidence="1">Belongs to the HEBP family.</text>
</comment>
<dbReference type="InterPro" id="IPR006917">
    <property type="entry name" value="SOUL_heme-bd"/>
</dbReference>
<keyword evidence="2" id="KW-0732">Signal</keyword>
<proteinExistence type="inferred from homology"/>
<evidence type="ECO:0000256" key="2">
    <source>
        <dbReference type="SAM" id="SignalP"/>
    </source>
</evidence>
<name>A0ABD1I1L4_SALDI</name>
<dbReference type="SUPFAM" id="SSF55136">
    <property type="entry name" value="Probable bacterial effector-binding domain"/>
    <property type="match status" value="1"/>
</dbReference>
<dbReference type="Proteomes" id="UP001567538">
    <property type="component" value="Unassembled WGS sequence"/>
</dbReference>
<evidence type="ECO:0000256" key="1">
    <source>
        <dbReference type="ARBA" id="ARBA00009817"/>
    </source>
</evidence>
<reference evidence="3 4" key="1">
    <citation type="submission" date="2024-06" db="EMBL/GenBank/DDBJ databases">
        <title>A chromosome level genome sequence of Diviner's sage (Salvia divinorum).</title>
        <authorList>
            <person name="Ford S.A."/>
            <person name="Ro D.-K."/>
            <person name="Ness R.W."/>
            <person name="Phillips M.A."/>
        </authorList>
    </citation>
    <scope>NUCLEOTIDE SEQUENCE [LARGE SCALE GENOMIC DNA]</scope>
    <source>
        <strain evidence="3">SAF-2024a</strain>
        <tissue evidence="3">Leaf</tissue>
    </source>
</reference>
<dbReference type="Pfam" id="PF04832">
    <property type="entry name" value="SOUL"/>
    <property type="match status" value="1"/>
</dbReference>
<dbReference type="PANTHER" id="PTHR11220">
    <property type="entry name" value="HEME-BINDING PROTEIN-RELATED"/>
    <property type="match status" value="1"/>
</dbReference>
<comment type="caution">
    <text evidence="3">The sequence shown here is derived from an EMBL/GenBank/DDBJ whole genome shotgun (WGS) entry which is preliminary data.</text>
</comment>
<protein>
    <submittedName>
        <fullName evidence="3">Uncharacterized protein</fullName>
    </submittedName>
</protein>
<evidence type="ECO:0000313" key="4">
    <source>
        <dbReference type="Proteomes" id="UP001567538"/>
    </source>
</evidence>
<dbReference type="EMBL" id="JBEAFC010000003">
    <property type="protein sequence ID" value="KAL1561738.1"/>
    <property type="molecule type" value="Genomic_DNA"/>
</dbReference>